<sequence>MEVQQMPSSTREVFHDHPPPNLFTKTRDSSVDSGIHPESNISPICSLSDTDSEILQAFSSQTLPPAEPNRLSSHETDNLVEEVYLAQDSLQQLEEPIKISDTKGNETDPDNGTFHASPFLIPEEDTSSRNSVELKYTQNLNIQNSPKEDLKVTKNCLPPRHLKPSYNKNIAGSGEDKTQYYVNQFELKSKIKQIPISEGVTAAPTLQGSDVQVEVVVAIDLGTTYSGYAYCYTRHHFDKEVHMMRNWEGGDPGLNNQKIPTTLLVSPEGLFHSFGFAARDFYHDLEPQDACRWFYFDKFKKTLHNNPHIRPDTKVSAANGQRFPAVDIFSMALRYLSRQVLTELADQGDGVIQENVRWVVTVPAIWSHGAKQLVREAAYKAEICSRDHPEALIIALEPEAAAVWCKNLRFDQLDGRHISKDQYQKSNQGNCYVIVDCGGGTVDVTVHKLHHPKGPLKELYKASGEPCGSLGVDEEFDRLLGSVFGFSFMTRLRQERPAAYTELMLSFESRKRSVLPTRSTTLNVSLPFAFIDFFQNTTGRQIKDAVEEYHNQQLTWSTQGMLRISPQLMSELFQPTIDNIIKHVEGVLTAPEVAESSKYLFLVGGFAESGLLQEAIRKKLRELKVPPPIIPQGVALCVLRGAVLYGLNPEVVIMRKSQHTYGIGVLKPFQRGNHPLEKLVLRDNREWCADVFDTLVSVNQSLYAGESVLRRYTPANLSQNVIILHIYCTDAAQPQFVTDEGVQRVGTLRLELTSELGREKPREILTRLIFSSTELTVSAMDLETASYTDTSLTFLS</sequence>
<evidence type="ECO:0000313" key="2">
    <source>
        <dbReference type="EMBL" id="JAT14566.1"/>
    </source>
</evidence>
<dbReference type="Gene3D" id="3.30.420.40">
    <property type="match status" value="1"/>
</dbReference>
<evidence type="ECO:0008006" key="3">
    <source>
        <dbReference type="Google" id="ProtNLM"/>
    </source>
</evidence>
<dbReference type="InterPro" id="IPR043129">
    <property type="entry name" value="ATPase_NBD"/>
</dbReference>
<dbReference type="AlphaFoldDB" id="A0A1B6KSY0"/>
<dbReference type="PANTHER" id="PTHR14187:SF46">
    <property type="entry name" value="HEAT SHOCK 70 KDA PROTEIN 12A"/>
    <property type="match status" value="1"/>
</dbReference>
<protein>
    <recommendedName>
        <fullName evidence="3">Heat shock 70 kDa protein 12A</fullName>
    </recommendedName>
</protein>
<proteinExistence type="predicted"/>
<accession>A0A1B6KSY0</accession>
<reference evidence="2" key="1">
    <citation type="submission" date="2015-11" db="EMBL/GenBank/DDBJ databases">
        <title>De novo transcriptome assembly of four potential Pierce s Disease insect vectors from Arizona vineyards.</title>
        <authorList>
            <person name="Tassone E.E."/>
        </authorList>
    </citation>
    <scope>NUCLEOTIDE SEQUENCE</scope>
</reference>
<feature type="compositionally biased region" description="Polar residues" evidence="1">
    <location>
        <begin position="1"/>
        <end position="11"/>
    </location>
</feature>
<gene>
    <name evidence="2" type="ORF">g.30385</name>
</gene>
<dbReference type="SUPFAM" id="SSF53067">
    <property type="entry name" value="Actin-like ATPase domain"/>
    <property type="match status" value="2"/>
</dbReference>
<evidence type="ECO:0000256" key="1">
    <source>
        <dbReference type="SAM" id="MobiDB-lite"/>
    </source>
</evidence>
<dbReference type="EMBL" id="GEBQ01025411">
    <property type="protein sequence ID" value="JAT14566.1"/>
    <property type="molecule type" value="Transcribed_RNA"/>
</dbReference>
<feature type="region of interest" description="Disordered" evidence="1">
    <location>
        <begin position="1"/>
        <end position="43"/>
    </location>
</feature>
<name>A0A1B6KSY0_9HEMI</name>
<dbReference type="PANTHER" id="PTHR14187">
    <property type="entry name" value="ALPHA KINASE/ELONGATION FACTOR 2 KINASE"/>
    <property type="match status" value="1"/>
</dbReference>
<organism evidence="2">
    <name type="scientific">Graphocephala atropunctata</name>
    <dbReference type="NCBI Taxonomy" id="36148"/>
    <lineage>
        <taxon>Eukaryota</taxon>
        <taxon>Metazoa</taxon>
        <taxon>Ecdysozoa</taxon>
        <taxon>Arthropoda</taxon>
        <taxon>Hexapoda</taxon>
        <taxon>Insecta</taxon>
        <taxon>Pterygota</taxon>
        <taxon>Neoptera</taxon>
        <taxon>Paraneoptera</taxon>
        <taxon>Hemiptera</taxon>
        <taxon>Auchenorrhyncha</taxon>
        <taxon>Membracoidea</taxon>
        <taxon>Cicadellidae</taxon>
        <taxon>Cicadellinae</taxon>
        <taxon>Cicadellini</taxon>
        <taxon>Graphocephala</taxon>
    </lineage>
</organism>